<gene>
    <name evidence="1 4" type="primary">sfsA</name>
    <name evidence="4" type="ORF">FWJ32_04455</name>
</gene>
<evidence type="ECO:0000256" key="1">
    <source>
        <dbReference type="HAMAP-Rule" id="MF_00095"/>
    </source>
</evidence>
<dbReference type="InterPro" id="IPR041465">
    <property type="entry name" value="SfsA_N"/>
</dbReference>
<dbReference type="PANTHER" id="PTHR30545:SF2">
    <property type="entry name" value="SUGAR FERMENTATION STIMULATION PROTEIN A"/>
    <property type="match status" value="1"/>
</dbReference>
<dbReference type="GO" id="GO:0003677">
    <property type="term" value="F:DNA binding"/>
    <property type="evidence" value="ECO:0007669"/>
    <property type="project" value="InterPro"/>
</dbReference>
<dbReference type="Pfam" id="PF03749">
    <property type="entry name" value="SfsA"/>
    <property type="match status" value="1"/>
</dbReference>
<evidence type="ECO:0000313" key="4">
    <source>
        <dbReference type="EMBL" id="TZE82537.1"/>
    </source>
</evidence>
<dbReference type="Proteomes" id="UP000322976">
    <property type="component" value="Unassembled WGS sequence"/>
</dbReference>
<organism evidence="4 5">
    <name type="scientific">Calorimonas adulescens</name>
    <dbReference type="NCBI Taxonomy" id="2606906"/>
    <lineage>
        <taxon>Bacteria</taxon>
        <taxon>Bacillati</taxon>
        <taxon>Bacillota</taxon>
        <taxon>Clostridia</taxon>
        <taxon>Thermoanaerobacterales</taxon>
        <taxon>Thermoanaerobacteraceae</taxon>
        <taxon>Calorimonas</taxon>
    </lineage>
</organism>
<reference evidence="4 5" key="1">
    <citation type="submission" date="2019-08" db="EMBL/GenBank/DDBJ databases">
        <title>Calorimonas adulescens gen. nov., sp. nov., an anaerobic thermophilic bacterium from Sakhalin hot spring.</title>
        <authorList>
            <person name="Khomyakova M.A."/>
            <person name="Merkel A.Y."/>
            <person name="Novikov A."/>
            <person name="Bonch-Osmolovskaya E.A."/>
            <person name="Slobodkin A.I."/>
        </authorList>
    </citation>
    <scope>NUCLEOTIDE SEQUENCE [LARGE SCALE GENOMIC DNA]</scope>
    <source>
        <strain evidence="4 5">A05MB</strain>
    </source>
</reference>
<dbReference type="Gene3D" id="3.40.1350.60">
    <property type="match status" value="1"/>
</dbReference>
<dbReference type="InterPro" id="IPR005224">
    <property type="entry name" value="SfsA"/>
</dbReference>
<evidence type="ECO:0000259" key="2">
    <source>
        <dbReference type="Pfam" id="PF03749"/>
    </source>
</evidence>
<evidence type="ECO:0000313" key="5">
    <source>
        <dbReference type="Proteomes" id="UP000322976"/>
    </source>
</evidence>
<evidence type="ECO:0000259" key="3">
    <source>
        <dbReference type="Pfam" id="PF17746"/>
    </source>
</evidence>
<dbReference type="HAMAP" id="MF_00095">
    <property type="entry name" value="SfsA"/>
    <property type="match status" value="1"/>
</dbReference>
<dbReference type="Pfam" id="PF17746">
    <property type="entry name" value="SfsA_N"/>
    <property type="match status" value="1"/>
</dbReference>
<dbReference type="NCBIfam" id="TIGR00230">
    <property type="entry name" value="sfsA"/>
    <property type="match status" value="1"/>
</dbReference>
<dbReference type="RefSeq" id="WP_149544776.1">
    <property type="nucleotide sequence ID" value="NZ_VTPS01000005.1"/>
</dbReference>
<keyword evidence="5" id="KW-1185">Reference proteome</keyword>
<sequence length="229" mass="25972">MRIENPVIEASFIKRLNRFEALVDLNGRETLVHVPNSGRLKELLLPGARVLLEIRERPGRKTPYELEMVYKGDRLISIDSQVPNRLILQSLRDKIIPCFAGYTVIEKEKTFGNSRFDIKMSNESEVCYMEIKGVTLEVNNIAMFPDAPTVRGSKHVKELIEVVKNGMRAVLMFVIQMDGINRFTPNDMMDPEFGSNVRKAVKSGVEVNAYTCSISRNDIALKAKVDVKL</sequence>
<comment type="similarity">
    <text evidence="1">Belongs to the SfsA family.</text>
</comment>
<dbReference type="AlphaFoldDB" id="A0A5D8QDS8"/>
<dbReference type="InterPro" id="IPR040452">
    <property type="entry name" value="SfsA_C"/>
</dbReference>
<accession>A0A5D8QDS8</accession>
<proteinExistence type="inferred from homology"/>
<protein>
    <recommendedName>
        <fullName evidence="1">Sugar fermentation stimulation protein homolog</fullName>
    </recommendedName>
</protein>
<dbReference type="Gene3D" id="2.40.50.580">
    <property type="match status" value="1"/>
</dbReference>
<dbReference type="EMBL" id="VTPS01000005">
    <property type="protein sequence ID" value="TZE82537.1"/>
    <property type="molecule type" value="Genomic_DNA"/>
</dbReference>
<name>A0A5D8QDS8_9THEO</name>
<dbReference type="FunFam" id="2.40.50.580:FF:000002">
    <property type="entry name" value="Sugar fermentation stimulation protein homolog"/>
    <property type="match status" value="1"/>
</dbReference>
<comment type="caution">
    <text evidence="4">The sequence shown here is derived from an EMBL/GenBank/DDBJ whole genome shotgun (WGS) entry which is preliminary data.</text>
</comment>
<dbReference type="PANTHER" id="PTHR30545">
    <property type="entry name" value="SUGAR FERMENTATION STIMULATION PROTEIN A"/>
    <property type="match status" value="1"/>
</dbReference>
<dbReference type="CDD" id="cd22359">
    <property type="entry name" value="SfsA-like_bacterial"/>
    <property type="match status" value="1"/>
</dbReference>
<feature type="domain" description="Sugar fermentation stimulation protein C-terminal" evidence="2">
    <location>
        <begin position="81"/>
        <end position="217"/>
    </location>
</feature>
<feature type="domain" description="SfsA N-terminal OB" evidence="3">
    <location>
        <begin position="13"/>
        <end position="78"/>
    </location>
</feature>